<gene>
    <name evidence="1" type="ORF">BTI247_59860</name>
</gene>
<reference evidence="1 2" key="1">
    <citation type="submission" date="2016-02" db="EMBL/GenBank/DDBJ databases">
        <title>Comparative analysis of three nematocidal Bacillus thuringiensis strains.</title>
        <authorList>
            <person name="Hollensteiner J."/>
            <person name="Kloesener M."/>
            <person name="Bunk B."/>
            <person name="Sproeer C."/>
            <person name="Rosenstiel P."/>
            <person name="Schulte-Iserlohe R."/>
            <person name="Schulenburg H."/>
            <person name="Liesegang H."/>
        </authorList>
    </citation>
    <scope>NUCLEOTIDE SEQUENCE [LARGE SCALE GENOMIC DNA]</scope>
    <source>
        <strain evidence="1 2">Bt18247</strain>
        <plasmid evidence="1 2">p174778</plasmid>
    </source>
</reference>
<geneLocation type="plasmid" evidence="1 2">
    <name>p174778</name>
</geneLocation>
<protein>
    <submittedName>
        <fullName evidence="1">Uncharacterized protein</fullName>
    </submittedName>
</protein>
<evidence type="ECO:0000313" key="2">
    <source>
        <dbReference type="Proteomes" id="UP000192743"/>
    </source>
</evidence>
<keyword evidence="1" id="KW-0614">Plasmid</keyword>
<organism evidence="1 2">
    <name type="scientific">Bacillus thuringiensis Bt18247</name>
    <dbReference type="NCBI Taxonomy" id="1423143"/>
    <lineage>
        <taxon>Bacteria</taxon>
        <taxon>Bacillati</taxon>
        <taxon>Bacillota</taxon>
        <taxon>Bacilli</taxon>
        <taxon>Bacillales</taxon>
        <taxon>Bacillaceae</taxon>
        <taxon>Bacillus</taxon>
        <taxon>Bacillus cereus group</taxon>
    </lineage>
</organism>
<dbReference type="RefSeq" id="WP_232339748.1">
    <property type="nucleotide sequence ID" value="NZ_CP015251.1"/>
</dbReference>
<name>A0A9W3XBX5_BACTU</name>
<evidence type="ECO:0000313" key="1">
    <source>
        <dbReference type="EMBL" id="AOM14316.1"/>
    </source>
</evidence>
<accession>A0A9W3XBX5</accession>
<dbReference type="AlphaFoldDB" id="A0A9W3XBX5"/>
<dbReference type="EMBL" id="CP015251">
    <property type="protein sequence ID" value="AOM14316.1"/>
    <property type="molecule type" value="Genomic_DNA"/>
</dbReference>
<sequence length="140" mass="16685">MATKRFFLAKETKEERMIELVSGAHRARNKDYLDNFMLSMLLVIVEDTPYQTDVGIAFDMRQKYDELERKGRSQLIMNLFEVDKKYEIETFIKNRRNNEYFKFKCYVNEKTMESLEITVFEPSNIGELLINWTDVAASKK</sequence>
<proteinExistence type="predicted"/>
<dbReference type="Proteomes" id="UP000192743">
    <property type="component" value="Plasmid p174778"/>
</dbReference>